<evidence type="ECO:0000313" key="5">
    <source>
        <dbReference type="WBParaSite" id="EVEC_0000384401-mRNA-1"/>
    </source>
</evidence>
<dbReference type="PROSITE" id="PS50829">
    <property type="entry name" value="GYF"/>
    <property type="match status" value="1"/>
</dbReference>
<accession>A0A0N4V1L2</accession>
<dbReference type="SUPFAM" id="SSF55277">
    <property type="entry name" value="GYF domain"/>
    <property type="match status" value="1"/>
</dbReference>
<feature type="domain" description="GYF" evidence="2">
    <location>
        <begin position="254"/>
        <end position="305"/>
    </location>
</feature>
<reference evidence="3 4" key="2">
    <citation type="submission" date="2018-10" db="EMBL/GenBank/DDBJ databases">
        <authorList>
            <consortium name="Pathogen Informatics"/>
        </authorList>
    </citation>
    <scope>NUCLEOTIDE SEQUENCE [LARGE SCALE GENOMIC DNA]</scope>
</reference>
<reference evidence="5" key="1">
    <citation type="submission" date="2017-02" db="UniProtKB">
        <authorList>
            <consortium name="WormBaseParasite"/>
        </authorList>
    </citation>
    <scope>IDENTIFICATION</scope>
</reference>
<dbReference type="InterPro" id="IPR035445">
    <property type="entry name" value="GYF-like_dom_sf"/>
</dbReference>
<gene>
    <name evidence="3" type="ORF">EVEC_LOCUS3552</name>
</gene>
<keyword evidence="4" id="KW-1185">Reference proteome</keyword>
<feature type="region of interest" description="Disordered" evidence="1">
    <location>
        <begin position="1"/>
        <end position="44"/>
    </location>
</feature>
<sequence>MSDFEGPSNTKYARYDDGESIPGEEEEDCFGTEYKSKHTLDSDEEEDIKYKKLDISKVEGQEEVDDEVKEESNIMAFNMKEDLEEGHFDSEGNFIYDKKEKEIKDAWLDNIDWRGVKNVSSGQWSKSEVTLSDEQLKEVYEKIVSLLKPGETVEKALRRLGKQKGVSAAEERKRRWEAKKKGVEYVDEGGNAMKELTGLADSLVSRGEMEAYQYTVEKLQYLLRQMEHKAVDNLDIFSDQPSSTNTGSANPATDVSWEYKKSGDNEAEIIGPFTSEAMFKMQKDGKFEDGWFARKVGTDSFYSLSRLDFELYM</sequence>
<evidence type="ECO:0000313" key="4">
    <source>
        <dbReference type="Proteomes" id="UP000274131"/>
    </source>
</evidence>
<proteinExistence type="predicted"/>
<organism evidence="5">
    <name type="scientific">Enterobius vermicularis</name>
    <name type="common">Human pinworm</name>
    <dbReference type="NCBI Taxonomy" id="51028"/>
    <lineage>
        <taxon>Eukaryota</taxon>
        <taxon>Metazoa</taxon>
        <taxon>Ecdysozoa</taxon>
        <taxon>Nematoda</taxon>
        <taxon>Chromadorea</taxon>
        <taxon>Rhabditida</taxon>
        <taxon>Spirurina</taxon>
        <taxon>Oxyuridomorpha</taxon>
        <taxon>Oxyuroidea</taxon>
        <taxon>Oxyuridae</taxon>
        <taxon>Enterobius</taxon>
    </lineage>
</organism>
<dbReference type="STRING" id="51028.A0A0N4V1L2"/>
<dbReference type="OrthoDB" id="331341at2759"/>
<evidence type="ECO:0000259" key="2">
    <source>
        <dbReference type="PROSITE" id="PS50829"/>
    </source>
</evidence>
<dbReference type="Pfam" id="PF02213">
    <property type="entry name" value="GYF"/>
    <property type="match status" value="1"/>
</dbReference>
<evidence type="ECO:0000256" key="1">
    <source>
        <dbReference type="SAM" id="MobiDB-lite"/>
    </source>
</evidence>
<name>A0A0N4V1L2_ENTVE</name>
<dbReference type="InterPro" id="IPR039905">
    <property type="entry name" value="CD2BP2/Lin1"/>
</dbReference>
<dbReference type="InterPro" id="IPR003169">
    <property type="entry name" value="GYF"/>
</dbReference>
<dbReference type="PANTHER" id="PTHR13138">
    <property type="entry name" value="PROTEIN LIN1"/>
    <property type="match status" value="1"/>
</dbReference>
<dbReference type="Gene3D" id="3.30.1490.40">
    <property type="match status" value="1"/>
</dbReference>
<dbReference type="WBParaSite" id="EVEC_0000384401-mRNA-1">
    <property type="protein sequence ID" value="EVEC_0000384401-mRNA-1"/>
    <property type="gene ID" value="EVEC_0000384401"/>
</dbReference>
<dbReference type="Proteomes" id="UP000274131">
    <property type="component" value="Unassembled WGS sequence"/>
</dbReference>
<protein>
    <submittedName>
        <fullName evidence="5">GYF domain-containing protein</fullName>
    </submittedName>
</protein>
<dbReference type="GO" id="GO:0005682">
    <property type="term" value="C:U5 snRNP"/>
    <property type="evidence" value="ECO:0007669"/>
    <property type="project" value="InterPro"/>
</dbReference>
<dbReference type="AlphaFoldDB" id="A0A0N4V1L2"/>
<evidence type="ECO:0000313" key="3">
    <source>
        <dbReference type="EMBL" id="VDD88409.1"/>
    </source>
</evidence>
<dbReference type="PANTHER" id="PTHR13138:SF3">
    <property type="entry name" value="CD2 ANTIGEN CYTOPLASMIC TAIL-BINDING PROTEIN 2"/>
    <property type="match status" value="1"/>
</dbReference>
<feature type="compositionally biased region" description="Acidic residues" evidence="1">
    <location>
        <begin position="18"/>
        <end position="30"/>
    </location>
</feature>
<dbReference type="EMBL" id="UXUI01007622">
    <property type="protein sequence ID" value="VDD88409.1"/>
    <property type="molecule type" value="Genomic_DNA"/>
</dbReference>